<dbReference type="AlphaFoldDB" id="A0A076LNL6"/>
<reference evidence="1 2" key="1">
    <citation type="journal article" date="2012" name="PLoS ONE">
        <title>Edwardsiella comparative phylogenomics reveal the new intra/inter-species taxonomic relationships, virulence evolution and niche adaptation mechanisms.</title>
        <authorList>
            <person name="Yang M."/>
            <person name="Lv Y."/>
            <person name="Xiao J."/>
            <person name="Wu H."/>
            <person name="Zheng H."/>
            <person name="Liu Q."/>
            <person name="Zhang Y."/>
            <person name="Wang Q."/>
        </authorList>
    </citation>
    <scope>NUCLEOTIDE SEQUENCE [LARGE SCALE GENOMIC DNA]</scope>
    <source>
        <strain evidence="2">080813</strain>
    </source>
</reference>
<gene>
    <name evidence="1" type="ORF">ETEE_3758</name>
</gene>
<name>A0A076LNL6_9GAMM</name>
<protein>
    <submittedName>
        <fullName evidence="1">Uncharacterized protein</fullName>
    </submittedName>
</protein>
<accession>A0A076LNL6</accession>
<proteinExistence type="predicted"/>
<dbReference type="Proteomes" id="UP000028681">
    <property type="component" value="Chromosome"/>
</dbReference>
<dbReference type="HOGENOM" id="CLU_3079358_0_0_6"/>
<evidence type="ECO:0000313" key="1">
    <source>
        <dbReference type="EMBL" id="AIJ10170.1"/>
    </source>
</evidence>
<dbReference type="EMBL" id="CP006664">
    <property type="protein sequence ID" value="AIJ10170.1"/>
    <property type="molecule type" value="Genomic_DNA"/>
</dbReference>
<evidence type="ECO:0000313" key="2">
    <source>
        <dbReference type="Proteomes" id="UP000028681"/>
    </source>
</evidence>
<sequence>MLSPPGPPSIDGHQSCWTPAIRGMVGVKCVAADSAVCHHQMYVVTNKDIYPQ</sequence>
<dbReference type="KEGG" id="ete:ETEE_3758"/>
<organism evidence="1 2">
    <name type="scientific">Edwardsiella anguillarum ET080813</name>
    <dbReference type="NCBI Taxonomy" id="667120"/>
    <lineage>
        <taxon>Bacteria</taxon>
        <taxon>Pseudomonadati</taxon>
        <taxon>Pseudomonadota</taxon>
        <taxon>Gammaproteobacteria</taxon>
        <taxon>Enterobacterales</taxon>
        <taxon>Hafniaceae</taxon>
        <taxon>Edwardsiella</taxon>
    </lineage>
</organism>